<dbReference type="AlphaFoldDB" id="A0A444J2Q6"/>
<keyword evidence="2" id="KW-1185">Reference proteome</keyword>
<dbReference type="EMBL" id="MTKO01000034">
    <property type="protein sequence ID" value="RWX47449.1"/>
    <property type="molecule type" value="Genomic_DNA"/>
</dbReference>
<dbReference type="SUPFAM" id="SSF53795">
    <property type="entry name" value="PEP carboxykinase-like"/>
    <property type="match status" value="1"/>
</dbReference>
<evidence type="ECO:0000313" key="2">
    <source>
        <dbReference type="Proteomes" id="UP000287853"/>
    </source>
</evidence>
<protein>
    <recommendedName>
        <fullName evidence="3">Hpr(Ser) kinase/phosphatase</fullName>
    </recommendedName>
</protein>
<dbReference type="Proteomes" id="UP000287853">
    <property type="component" value="Unassembled WGS sequence"/>
</dbReference>
<organism evidence="1 2">
    <name type="scientific">Candidatus Electrothrix aarhusensis</name>
    <dbReference type="NCBI Taxonomy" id="1859131"/>
    <lineage>
        <taxon>Bacteria</taxon>
        <taxon>Pseudomonadati</taxon>
        <taxon>Thermodesulfobacteriota</taxon>
        <taxon>Desulfobulbia</taxon>
        <taxon>Desulfobulbales</taxon>
        <taxon>Desulfobulbaceae</taxon>
        <taxon>Candidatus Electrothrix</taxon>
    </lineage>
</organism>
<dbReference type="InterPro" id="IPR027417">
    <property type="entry name" value="P-loop_NTPase"/>
</dbReference>
<name>A0A444J2Q6_9BACT</name>
<evidence type="ECO:0000313" key="1">
    <source>
        <dbReference type="EMBL" id="RWX47449.1"/>
    </source>
</evidence>
<dbReference type="Gene3D" id="3.40.50.300">
    <property type="entry name" value="P-loop containing nucleotide triphosphate hydrolases"/>
    <property type="match status" value="1"/>
</dbReference>
<evidence type="ECO:0008006" key="3">
    <source>
        <dbReference type="Google" id="ProtNLM"/>
    </source>
</evidence>
<comment type="caution">
    <text evidence="1">The sequence shown here is derived from an EMBL/GenBank/DDBJ whole genome shotgun (WGS) entry which is preliminary data.</text>
</comment>
<accession>A0A444J2Q6</accession>
<proteinExistence type="predicted"/>
<gene>
    <name evidence="1" type="ORF">H206_00543</name>
</gene>
<reference evidence="1 2" key="1">
    <citation type="submission" date="2017-01" db="EMBL/GenBank/DDBJ databases">
        <title>The cable genome- insights into the physiology and evolution of filamentous bacteria capable of sulfide oxidation via long distance electron transfer.</title>
        <authorList>
            <person name="Schreiber L."/>
            <person name="Bjerg J.T."/>
            <person name="Boggild A."/>
            <person name="Van De Vossenberg J."/>
            <person name="Meysman F."/>
            <person name="Nielsen L.P."/>
            <person name="Schramm A."/>
            <person name="Kjeldsen K.U."/>
        </authorList>
    </citation>
    <scope>NUCLEOTIDE SEQUENCE [LARGE SCALE GENOMIC DNA]</scope>
    <source>
        <strain evidence="1">MCF</strain>
    </source>
</reference>
<sequence length="311" mass="34918">MPNDHSLLFKKKSSRYTTFQLGGLTIGVENSVWPSLLREDPAEHVSFLCSSNCLEADVQICMEMESVYEKSVTPSAIVFSDKYYRINEVSNGFQVLRYGVQQQQRPYLTIQADRNFSNFIYSFHIPSCCSEKKQTIFPAVSALDALLLKHTVINHQGLIIHAAGGAIQGKGMVFSAHSGIGKSTICRLLSQSQGNILFSEERIIIRSHEIGWKVWGTPWHGESKIALNESAPFAALIFLRQAQETAITRLHPSDALRRLLQTTSIPWYNEEWMSKGLAVCETLLQNIPVFELAFRPDRSAVQAVERLAGEL</sequence>